<dbReference type="EMBL" id="MCGN01000001">
    <property type="protein sequence ID" value="ORZ03675.1"/>
    <property type="molecule type" value="Genomic_DNA"/>
</dbReference>
<organism evidence="3 4">
    <name type="scientific">Syncephalastrum racemosum</name>
    <name type="common">Filamentous fungus</name>
    <dbReference type="NCBI Taxonomy" id="13706"/>
    <lineage>
        <taxon>Eukaryota</taxon>
        <taxon>Fungi</taxon>
        <taxon>Fungi incertae sedis</taxon>
        <taxon>Mucoromycota</taxon>
        <taxon>Mucoromycotina</taxon>
        <taxon>Mucoromycetes</taxon>
        <taxon>Mucorales</taxon>
        <taxon>Syncephalastraceae</taxon>
        <taxon>Syncephalastrum</taxon>
    </lineage>
</organism>
<evidence type="ECO:0000259" key="2">
    <source>
        <dbReference type="Pfam" id="PF26087"/>
    </source>
</evidence>
<sequence>MPRRRSHTSVASVVSLSAHDPVCETRNGIEYITFLYSQDRLVRQYTVRTDIESIPPGGIPDDFCRLNAIYPRAHCAREHYDGNRWAYETSCNDLGWKIAWLNRDVLEGKRGLIQRAVDAYRNRHPTMRSRRVSRQEKVANGTLRRRRHSRQPSIAR</sequence>
<dbReference type="InterPro" id="IPR058345">
    <property type="entry name" value="DUF8032"/>
</dbReference>
<accession>A0A1X2HVP3</accession>
<gene>
    <name evidence="3" type="ORF">BCR43DRAFT_429724</name>
</gene>
<keyword evidence="4" id="KW-1185">Reference proteome</keyword>
<dbReference type="PANTHER" id="PTHR22949:SF0">
    <property type="entry name" value="RE27538P"/>
    <property type="match status" value="1"/>
</dbReference>
<dbReference type="PANTHER" id="PTHR22949">
    <property type="entry name" value="WHITE COLLAR 2 PROTEIN WC2"/>
    <property type="match status" value="1"/>
</dbReference>
<proteinExistence type="predicted"/>
<dbReference type="InParanoid" id="A0A1X2HVP3"/>
<feature type="domain" description="DUF8032" evidence="2">
    <location>
        <begin position="30"/>
        <end position="123"/>
    </location>
</feature>
<dbReference type="AlphaFoldDB" id="A0A1X2HVP3"/>
<evidence type="ECO:0000313" key="3">
    <source>
        <dbReference type="EMBL" id="ORZ03675.1"/>
    </source>
</evidence>
<evidence type="ECO:0000256" key="1">
    <source>
        <dbReference type="SAM" id="MobiDB-lite"/>
    </source>
</evidence>
<evidence type="ECO:0000313" key="4">
    <source>
        <dbReference type="Proteomes" id="UP000242180"/>
    </source>
</evidence>
<dbReference type="Proteomes" id="UP000242180">
    <property type="component" value="Unassembled WGS sequence"/>
</dbReference>
<protein>
    <recommendedName>
        <fullName evidence="2">DUF8032 domain-containing protein</fullName>
    </recommendedName>
</protein>
<feature type="region of interest" description="Disordered" evidence="1">
    <location>
        <begin position="125"/>
        <end position="156"/>
    </location>
</feature>
<reference evidence="3 4" key="1">
    <citation type="submission" date="2016-07" db="EMBL/GenBank/DDBJ databases">
        <title>Pervasive Adenine N6-methylation of Active Genes in Fungi.</title>
        <authorList>
            <consortium name="DOE Joint Genome Institute"/>
            <person name="Mondo S.J."/>
            <person name="Dannebaum R.O."/>
            <person name="Kuo R.C."/>
            <person name="Labutti K."/>
            <person name="Haridas S."/>
            <person name="Kuo A."/>
            <person name="Salamov A."/>
            <person name="Ahrendt S.R."/>
            <person name="Lipzen A."/>
            <person name="Sullivan W."/>
            <person name="Andreopoulos W.B."/>
            <person name="Clum A."/>
            <person name="Lindquist E."/>
            <person name="Daum C."/>
            <person name="Ramamoorthy G.K."/>
            <person name="Gryganskyi A."/>
            <person name="Culley D."/>
            <person name="Magnuson J.K."/>
            <person name="James T.Y."/>
            <person name="O'Malley M.A."/>
            <person name="Stajich J.E."/>
            <person name="Spatafora J.W."/>
            <person name="Visel A."/>
            <person name="Grigoriev I.V."/>
        </authorList>
    </citation>
    <scope>NUCLEOTIDE SEQUENCE [LARGE SCALE GENOMIC DNA]</scope>
    <source>
        <strain evidence="3 4">NRRL 2496</strain>
    </source>
</reference>
<name>A0A1X2HVP3_SYNRA</name>
<dbReference type="OrthoDB" id="5599902at2759"/>
<comment type="caution">
    <text evidence="3">The sequence shown here is derived from an EMBL/GenBank/DDBJ whole genome shotgun (WGS) entry which is preliminary data.</text>
</comment>
<dbReference type="STRING" id="13706.A0A1X2HVP3"/>
<dbReference type="Pfam" id="PF26087">
    <property type="entry name" value="DUF8032"/>
    <property type="match status" value="1"/>
</dbReference>